<dbReference type="AlphaFoldDB" id="A0A8J1T6F6"/>
<dbReference type="Proteomes" id="UP000749559">
    <property type="component" value="Unassembled WGS sequence"/>
</dbReference>
<proteinExistence type="predicted"/>
<keyword evidence="2" id="KW-1185">Reference proteome</keyword>
<protein>
    <submittedName>
        <fullName evidence="1">Uncharacterized protein</fullName>
    </submittedName>
</protein>
<comment type="caution">
    <text evidence="1">The sequence shown here is derived from an EMBL/GenBank/DDBJ whole genome shotgun (WGS) entry which is preliminary data.</text>
</comment>
<name>A0A8J1T6F6_OWEFU</name>
<dbReference type="EMBL" id="CAIIXF020000005">
    <property type="protein sequence ID" value="CAH1784228.1"/>
    <property type="molecule type" value="Genomic_DNA"/>
</dbReference>
<feature type="non-terminal residue" evidence="1">
    <location>
        <position position="284"/>
    </location>
</feature>
<reference evidence="1" key="1">
    <citation type="submission" date="2022-03" db="EMBL/GenBank/DDBJ databases">
        <authorList>
            <person name="Martin C."/>
        </authorList>
    </citation>
    <scope>NUCLEOTIDE SEQUENCE</scope>
</reference>
<evidence type="ECO:0000313" key="2">
    <source>
        <dbReference type="Proteomes" id="UP000749559"/>
    </source>
</evidence>
<accession>A0A8J1T6F6</accession>
<gene>
    <name evidence="1" type="ORF">OFUS_LOCUS10463</name>
</gene>
<organism evidence="1 2">
    <name type="scientific">Owenia fusiformis</name>
    <name type="common">Polychaete worm</name>
    <dbReference type="NCBI Taxonomy" id="6347"/>
    <lineage>
        <taxon>Eukaryota</taxon>
        <taxon>Metazoa</taxon>
        <taxon>Spiralia</taxon>
        <taxon>Lophotrochozoa</taxon>
        <taxon>Annelida</taxon>
        <taxon>Polychaeta</taxon>
        <taxon>Sedentaria</taxon>
        <taxon>Canalipalpata</taxon>
        <taxon>Sabellida</taxon>
        <taxon>Oweniida</taxon>
        <taxon>Oweniidae</taxon>
        <taxon>Owenia</taxon>
    </lineage>
</organism>
<evidence type="ECO:0000313" key="1">
    <source>
        <dbReference type="EMBL" id="CAH1784228.1"/>
    </source>
</evidence>
<sequence length="284" mass="33225">KFSICRLTSDTTVNGLHFQCCKMNLIYFGVITLVLSTATELSAEWNYAPNERLKDVLNNKGLASMVEKLTTSYFIDIWKQPFPPATSYINDTLIKAINFTERERFADNGYLMKSLLALSIGLNNVNKVMKAMTGLQNKLSKVETLLRNTRDIQVKTGHVELVQEIYDDIIEYLNLFDEDRNKITFTWYKPVIGQVLNSTYVWLDMYLKMEQSTKKIFRYMKKRIRYLQKVTKTVFKTYDRDVNKIAGDWKSSIYGLSRALEKTYDKALGYDYIYGTNYSAYYEY</sequence>